<name>A0ABX8QSQ2_9ACTN</name>
<evidence type="ECO:0000256" key="1">
    <source>
        <dbReference type="SAM" id="Phobius"/>
    </source>
</evidence>
<sequence>MVIALGWAIILFVLAALRTSGPSQFAASLGIAAGVLSAIATLWAAIYEPRRFSGFPELSARFKSGLVVGLLAADAAVSSGWAGWSLYRANRNIDVLADVRLGGGEKIRPGGHATLDLETITVRRRHLVLTFDIADSNAAIGTCVPSTALSVTAETEGNRRPAVRVLPGAPAEIALASGLRKVHLEITVANERDKNCLIDLRVTRAVLAN</sequence>
<evidence type="ECO:0000313" key="2">
    <source>
        <dbReference type="EMBL" id="QXJ21865.1"/>
    </source>
</evidence>
<keyword evidence="1" id="KW-0472">Membrane</keyword>
<reference evidence="2" key="1">
    <citation type="submission" date="2020-07" db="EMBL/GenBank/DDBJ databases">
        <authorList>
            <person name="Tarantini F.S."/>
            <person name="Hong K.W."/>
            <person name="Chan K.G."/>
        </authorList>
    </citation>
    <scope>NUCLEOTIDE SEQUENCE</scope>
    <source>
        <strain evidence="2">32-07</strain>
    </source>
</reference>
<accession>A0ABX8QSQ2</accession>
<keyword evidence="1" id="KW-1133">Transmembrane helix</keyword>
<organism evidence="2 3">
    <name type="scientific">Actinomadura graeca</name>
    <dbReference type="NCBI Taxonomy" id="2750812"/>
    <lineage>
        <taxon>Bacteria</taxon>
        <taxon>Bacillati</taxon>
        <taxon>Actinomycetota</taxon>
        <taxon>Actinomycetes</taxon>
        <taxon>Streptosporangiales</taxon>
        <taxon>Thermomonosporaceae</taxon>
        <taxon>Actinomadura</taxon>
    </lineage>
</organism>
<proteinExistence type="predicted"/>
<keyword evidence="1" id="KW-0812">Transmembrane</keyword>
<gene>
    <name evidence="2" type="ORF">AGRA3207_002768</name>
</gene>
<dbReference type="Proteomes" id="UP001049518">
    <property type="component" value="Chromosome"/>
</dbReference>
<protein>
    <submittedName>
        <fullName evidence="2">Uncharacterized protein</fullName>
    </submittedName>
</protein>
<feature type="transmembrane region" description="Helical" evidence="1">
    <location>
        <begin position="25"/>
        <end position="46"/>
    </location>
</feature>
<evidence type="ECO:0000313" key="3">
    <source>
        <dbReference type="Proteomes" id="UP001049518"/>
    </source>
</evidence>
<dbReference type="EMBL" id="CP059572">
    <property type="protein sequence ID" value="QXJ21865.1"/>
    <property type="molecule type" value="Genomic_DNA"/>
</dbReference>
<dbReference type="RefSeq" id="WP_231335044.1">
    <property type="nucleotide sequence ID" value="NZ_CP059572.1"/>
</dbReference>
<keyword evidence="3" id="KW-1185">Reference proteome</keyword>